<accession>A0A2A5WP19</accession>
<name>A0A2A5WP19_9GAMM</name>
<feature type="region of interest" description="Disordered" evidence="4">
    <location>
        <begin position="303"/>
        <end position="323"/>
    </location>
</feature>
<evidence type="ECO:0000256" key="3">
    <source>
        <dbReference type="PROSITE-ProRule" id="PRU10038"/>
    </source>
</evidence>
<dbReference type="Pfam" id="PF07859">
    <property type="entry name" value="Abhydrolase_3"/>
    <property type="match status" value="1"/>
</dbReference>
<dbReference type="SUPFAM" id="SSF53474">
    <property type="entry name" value="alpha/beta-Hydrolases"/>
    <property type="match status" value="1"/>
</dbReference>
<evidence type="ECO:0000313" key="7">
    <source>
        <dbReference type="Proteomes" id="UP000219327"/>
    </source>
</evidence>
<reference evidence="6 7" key="1">
    <citation type="submission" date="2017-08" db="EMBL/GenBank/DDBJ databases">
        <title>Fine stratification of microbial communities through a metagenomic profile of the photic zone.</title>
        <authorList>
            <person name="Haro-Moreno J.M."/>
            <person name="Lopez-Perez M."/>
            <person name="De La Torre J."/>
            <person name="Picazo A."/>
            <person name="Camacho A."/>
            <person name="Rodriguez-Valera F."/>
        </authorList>
    </citation>
    <scope>NUCLEOTIDE SEQUENCE [LARGE SCALE GENOMIC DNA]</scope>
    <source>
        <strain evidence="6">MED-G24</strain>
    </source>
</reference>
<comment type="similarity">
    <text evidence="1">Belongs to the 'GDXG' lipolytic enzyme family.</text>
</comment>
<dbReference type="GO" id="GO:0004806">
    <property type="term" value="F:triacylglycerol lipase activity"/>
    <property type="evidence" value="ECO:0007669"/>
    <property type="project" value="TreeGrafter"/>
</dbReference>
<dbReference type="Proteomes" id="UP000219327">
    <property type="component" value="Unassembled WGS sequence"/>
</dbReference>
<dbReference type="InterPro" id="IPR002168">
    <property type="entry name" value="Lipase_GDXG_HIS_AS"/>
</dbReference>
<evidence type="ECO:0000256" key="2">
    <source>
        <dbReference type="ARBA" id="ARBA00022801"/>
    </source>
</evidence>
<dbReference type="PANTHER" id="PTHR48081:SF30">
    <property type="entry name" value="ACETYL-HYDROLASE LIPR-RELATED"/>
    <property type="match status" value="1"/>
</dbReference>
<dbReference type="InterPro" id="IPR050300">
    <property type="entry name" value="GDXG_lipolytic_enzyme"/>
</dbReference>
<sequence length="323" mass="34754">MSLRASIANFVIRHMVKCHMDRVTDIESLRRRMDATPVNDMVPAGYALDRETLSEVPCEWISGPDTRPERVLLYLHGGGYIVGTPAHYRDLAARLCGETGMRVLVPDYRLAPTHPFPVAVGDASAVYRHLLDSGIAPEAIAVAGDSAGGGLTLAMLSAMRSEGLPMPAACALISPWTDLTLSGPSIETNAKADPMLTPGALRLAASAYVGNRDASATLASPLFADHRGFPATLIHVGTTEVLRSDATRLRDRLQVSSVDVALEEWPKMAHVFHLMGKRVPEALVATNKLAAFIKRRVEAALRDRAPSPPVDDAPAAEDQRQAE</sequence>
<keyword evidence="2 6" id="KW-0378">Hydrolase</keyword>
<proteinExistence type="inferred from homology"/>
<evidence type="ECO:0000256" key="1">
    <source>
        <dbReference type="ARBA" id="ARBA00010515"/>
    </source>
</evidence>
<dbReference type="PROSITE" id="PS01173">
    <property type="entry name" value="LIPASE_GDXG_HIS"/>
    <property type="match status" value="1"/>
</dbReference>
<protein>
    <submittedName>
        <fullName evidence="6">Alpha/beta hydrolase</fullName>
    </submittedName>
</protein>
<dbReference type="InterPro" id="IPR013094">
    <property type="entry name" value="AB_hydrolase_3"/>
</dbReference>
<organism evidence="6 7">
    <name type="scientific">OM182 bacterium MED-G24</name>
    <dbReference type="NCBI Taxonomy" id="1986255"/>
    <lineage>
        <taxon>Bacteria</taxon>
        <taxon>Pseudomonadati</taxon>
        <taxon>Pseudomonadota</taxon>
        <taxon>Gammaproteobacteria</taxon>
        <taxon>OMG group</taxon>
        <taxon>OM182 clade</taxon>
    </lineage>
</organism>
<dbReference type="InterPro" id="IPR033140">
    <property type="entry name" value="Lipase_GDXG_put_SER_AS"/>
</dbReference>
<dbReference type="PROSITE" id="PS01174">
    <property type="entry name" value="LIPASE_GDXG_SER"/>
    <property type="match status" value="1"/>
</dbReference>
<evidence type="ECO:0000256" key="4">
    <source>
        <dbReference type="SAM" id="MobiDB-lite"/>
    </source>
</evidence>
<dbReference type="EMBL" id="NTKD01000039">
    <property type="protein sequence ID" value="PDH38171.1"/>
    <property type="molecule type" value="Genomic_DNA"/>
</dbReference>
<dbReference type="PANTHER" id="PTHR48081">
    <property type="entry name" value="AB HYDROLASE SUPERFAMILY PROTEIN C4A8.06C"/>
    <property type="match status" value="1"/>
</dbReference>
<gene>
    <name evidence="6" type="ORF">CNE99_07250</name>
</gene>
<comment type="caution">
    <text evidence="6">The sequence shown here is derived from an EMBL/GenBank/DDBJ whole genome shotgun (WGS) entry which is preliminary data.</text>
</comment>
<feature type="active site" evidence="3">
    <location>
        <position position="146"/>
    </location>
</feature>
<dbReference type="AlphaFoldDB" id="A0A2A5WP19"/>
<dbReference type="Gene3D" id="3.40.50.1820">
    <property type="entry name" value="alpha/beta hydrolase"/>
    <property type="match status" value="1"/>
</dbReference>
<evidence type="ECO:0000313" key="6">
    <source>
        <dbReference type="EMBL" id="PDH38171.1"/>
    </source>
</evidence>
<evidence type="ECO:0000259" key="5">
    <source>
        <dbReference type="Pfam" id="PF07859"/>
    </source>
</evidence>
<feature type="domain" description="Alpha/beta hydrolase fold-3" evidence="5">
    <location>
        <begin position="72"/>
        <end position="273"/>
    </location>
</feature>
<dbReference type="InterPro" id="IPR029058">
    <property type="entry name" value="AB_hydrolase_fold"/>
</dbReference>